<dbReference type="InterPro" id="IPR046348">
    <property type="entry name" value="SIS_dom_sf"/>
</dbReference>
<dbReference type="GO" id="GO:0016853">
    <property type="term" value="F:isomerase activity"/>
    <property type="evidence" value="ECO:0007669"/>
    <property type="project" value="UniProtKB-KW"/>
</dbReference>
<dbReference type="InterPro" id="IPR035461">
    <property type="entry name" value="GmhA/DiaA"/>
</dbReference>
<feature type="domain" description="SIS" evidence="1">
    <location>
        <begin position="51"/>
        <end position="207"/>
    </location>
</feature>
<name>A0AA35UIH0_9PROT</name>
<dbReference type="Proteomes" id="UP001176960">
    <property type="component" value="Unassembled WGS sequence"/>
</dbReference>
<dbReference type="GO" id="GO:1901135">
    <property type="term" value="P:carbohydrate derivative metabolic process"/>
    <property type="evidence" value="ECO:0007669"/>
    <property type="project" value="InterPro"/>
</dbReference>
<dbReference type="CDD" id="cd05006">
    <property type="entry name" value="SIS_GmhA"/>
    <property type="match status" value="1"/>
</dbReference>
<proteinExistence type="predicted"/>
<dbReference type="AlphaFoldDB" id="A0AA35UIH0"/>
<reference evidence="2" key="1">
    <citation type="submission" date="2023-03" db="EMBL/GenBank/DDBJ databases">
        <authorList>
            <person name="Cleenwerck I."/>
        </authorList>
    </citation>
    <scope>NUCLEOTIDE SEQUENCE</scope>
    <source>
        <strain evidence="2">LMG 32879</strain>
    </source>
</reference>
<dbReference type="Pfam" id="PF13580">
    <property type="entry name" value="SIS_2"/>
    <property type="match status" value="1"/>
</dbReference>
<sequence>MSLPQSVATTASHNADRAFMRDFLDRSASAMTAFAQDTALFEQMIELGDVIAASLRGGGKLLVAGNGGSAADAQHISGEFTARLMYDRRPLAAIALTTDSSSMTAISNDYGYDHVFARQIGALGRPDDVFLGITTSGRSPNILRAFEEARRQSVTSIAFCGAETGAIEHVDHVFRAPSDWTPVIQQIHITAAHIVCGLVERQLCPRG</sequence>
<dbReference type="PROSITE" id="PS51464">
    <property type="entry name" value="SIS"/>
    <property type="match status" value="1"/>
</dbReference>
<keyword evidence="3" id="KW-1185">Reference proteome</keyword>
<accession>A0AA35UIH0</accession>
<dbReference type="GO" id="GO:0097367">
    <property type="term" value="F:carbohydrate derivative binding"/>
    <property type="evidence" value="ECO:0007669"/>
    <property type="project" value="InterPro"/>
</dbReference>
<dbReference type="Gene3D" id="3.40.50.10490">
    <property type="entry name" value="Glucose-6-phosphate isomerase like protein, domain 1"/>
    <property type="match status" value="1"/>
</dbReference>
<dbReference type="PANTHER" id="PTHR30390">
    <property type="entry name" value="SEDOHEPTULOSE 7-PHOSPHATE ISOMERASE / DNAA INITIATOR-ASSOCIATING FACTOR FOR REPLICATION INITIATION"/>
    <property type="match status" value="1"/>
</dbReference>
<evidence type="ECO:0000313" key="2">
    <source>
        <dbReference type="EMBL" id="CAI9120875.1"/>
    </source>
</evidence>
<evidence type="ECO:0000259" key="1">
    <source>
        <dbReference type="PROSITE" id="PS51464"/>
    </source>
</evidence>
<dbReference type="InterPro" id="IPR001347">
    <property type="entry name" value="SIS_dom"/>
</dbReference>
<dbReference type="SUPFAM" id="SSF53697">
    <property type="entry name" value="SIS domain"/>
    <property type="match status" value="1"/>
</dbReference>
<keyword evidence="2" id="KW-0413">Isomerase</keyword>
<dbReference type="EMBL" id="CATKSH010000009">
    <property type="protein sequence ID" value="CAI9120875.1"/>
    <property type="molecule type" value="Genomic_DNA"/>
</dbReference>
<gene>
    <name evidence="2" type="ORF">LMG32879_001715</name>
</gene>
<protein>
    <submittedName>
        <fullName evidence="2">D-sedoheptulose 7-phosphate isomerase</fullName>
    </submittedName>
</protein>
<comment type="caution">
    <text evidence="2">The sequence shown here is derived from an EMBL/GenBank/DDBJ whole genome shotgun (WGS) entry which is preliminary data.</text>
</comment>
<dbReference type="InterPro" id="IPR050099">
    <property type="entry name" value="SIS_GmhA/DiaA_subfam"/>
</dbReference>
<evidence type="ECO:0000313" key="3">
    <source>
        <dbReference type="Proteomes" id="UP001176960"/>
    </source>
</evidence>
<organism evidence="2 3">
    <name type="scientific">Brytella acorum</name>
    <dbReference type="NCBI Taxonomy" id="2959299"/>
    <lineage>
        <taxon>Bacteria</taxon>
        <taxon>Pseudomonadati</taxon>
        <taxon>Pseudomonadota</taxon>
        <taxon>Alphaproteobacteria</taxon>
        <taxon>Acetobacterales</taxon>
        <taxon>Acetobacteraceae</taxon>
        <taxon>Brytella</taxon>
    </lineage>
</organism>